<feature type="region of interest" description="Disordered" evidence="1">
    <location>
        <begin position="1"/>
        <end position="25"/>
    </location>
</feature>
<dbReference type="InterPro" id="IPR029058">
    <property type="entry name" value="AB_hydrolase_fold"/>
</dbReference>
<name>A0ABZ0ZQH1_9ACTN</name>
<dbReference type="SUPFAM" id="SSF53474">
    <property type="entry name" value="alpha/beta-Hydrolases"/>
    <property type="match status" value="1"/>
</dbReference>
<evidence type="ECO:0000256" key="1">
    <source>
        <dbReference type="SAM" id="MobiDB-lite"/>
    </source>
</evidence>
<feature type="transmembrane region" description="Helical" evidence="2">
    <location>
        <begin position="90"/>
        <end position="109"/>
    </location>
</feature>
<keyword evidence="2" id="KW-1133">Transmembrane helix</keyword>
<dbReference type="InterPro" id="IPR051411">
    <property type="entry name" value="Polyketide_trans_af380"/>
</dbReference>
<dbReference type="InterPro" id="IPR000383">
    <property type="entry name" value="Xaa-Pro-like_dom"/>
</dbReference>
<reference evidence="5" key="1">
    <citation type="submission" date="2023-12" db="EMBL/GenBank/DDBJ databases">
        <title>Novel species in genus Nocardioides.</title>
        <authorList>
            <person name="Zhou H."/>
        </authorList>
    </citation>
    <scope>NUCLEOTIDE SEQUENCE [LARGE SCALE GENOMIC DNA]</scope>
    <source>
        <strain evidence="5">HM61</strain>
    </source>
</reference>
<evidence type="ECO:0000259" key="3">
    <source>
        <dbReference type="Pfam" id="PF02129"/>
    </source>
</evidence>
<keyword evidence="4" id="KW-0378">Hydrolase</keyword>
<gene>
    <name evidence="4" type="ORF">SHK19_21845</name>
</gene>
<evidence type="ECO:0000313" key="4">
    <source>
        <dbReference type="EMBL" id="WQQ26585.1"/>
    </source>
</evidence>
<dbReference type="Proteomes" id="UP001327225">
    <property type="component" value="Chromosome"/>
</dbReference>
<sequence length="438" mass="46230">MTTTALLDIDLPTTTAPPSSGVGKRVGPRERNVFLTATAAVMLHIADDNFLQPEPGVSAGDHLVSGLVPLGLLAIAAAGYLRVRPGARAVLAIVVGLMGMVTGFAEAGYYTVTVGPSGDDFTGLVAGFAGLALLGLAGAVLWRTRKPGPTRRRRYLRRGLLGLLGVALVAEVFAPFAGGYIATHVHTAGVPEAHLGAPYEDVTFTTSDGLEIHGWYVPSRNGAAVILPGRTKSQPHARMLVEHGYGVLLFDRRGEGASEGDPHLFAWPGARDVHAAVEFLEDQPEVDPARIGGLGLSMSGEMLLQAAAESPKLAAVVSEGAGTRSLEEKLADYSAGMVVRGFHGLVAHQASLMLFSNESTPPNLVDLMPAIAPRPVLLIWAPNSPNGEGLNPTYQRQIGPSADIWTLHDAPHVGGLKTHPEEYERRVVDFFDQALLGR</sequence>
<keyword evidence="5" id="KW-1185">Reference proteome</keyword>
<feature type="transmembrane region" description="Helical" evidence="2">
    <location>
        <begin position="63"/>
        <end position="83"/>
    </location>
</feature>
<dbReference type="Pfam" id="PF02129">
    <property type="entry name" value="Peptidase_S15"/>
    <property type="match status" value="1"/>
</dbReference>
<proteinExistence type="predicted"/>
<feature type="transmembrane region" description="Helical" evidence="2">
    <location>
        <begin position="163"/>
        <end position="182"/>
    </location>
</feature>
<dbReference type="EMBL" id="CP141059">
    <property type="protein sequence ID" value="WQQ26585.1"/>
    <property type="molecule type" value="Genomic_DNA"/>
</dbReference>
<protein>
    <submittedName>
        <fullName evidence="4">CocE/NonD family hydrolase</fullName>
    </submittedName>
</protein>
<evidence type="ECO:0000313" key="5">
    <source>
        <dbReference type="Proteomes" id="UP001327225"/>
    </source>
</evidence>
<accession>A0ABZ0ZQH1</accession>
<keyword evidence="2" id="KW-0472">Membrane</keyword>
<organism evidence="4 5">
    <name type="scientific">Nocardioides bizhenqiangii</name>
    <dbReference type="NCBI Taxonomy" id="3095076"/>
    <lineage>
        <taxon>Bacteria</taxon>
        <taxon>Bacillati</taxon>
        <taxon>Actinomycetota</taxon>
        <taxon>Actinomycetes</taxon>
        <taxon>Propionibacteriales</taxon>
        <taxon>Nocardioidaceae</taxon>
        <taxon>Nocardioides</taxon>
    </lineage>
</organism>
<feature type="domain" description="Xaa-Pro dipeptidyl-peptidase-like" evidence="3">
    <location>
        <begin position="231"/>
        <end position="342"/>
    </location>
</feature>
<dbReference type="Gene3D" id="3.40.50.1820">
    <property type="entry name" value="alpha/beta hydrolase"/>
    <property type="match status" value="1"/>
</dbReference>
<dbReference type="PANTHER" id="PTHR47751:SF2">
    <property type="entry name" value="DLTD N-TERMINAL DOMAIN PROTEIN (AFU_ORTHOLOGUE AFUA_8G00380)-RELATED"/>
    <property type="match status" value="1"/>
</dbReference>
<evidence type="ECO:0000256" key="2">
    <source>
        <dbReference type="SAM" id="Phobius"/>
    </source>
</evidence>
<dbReference type="PANTHER" id="PTHR47751">
    <property type="entry name" value="SUPERFAMILY HYDROLASE, PUTATIVE (AFU_ORTHOLOGUE AFUA_2G16580)-RELATED"/>
    <property type="match status" value="1"/>
</dbReference>
<feature type="transmembrane region" description="Helical" evidence="2">
    <location>
        <begin position="121"/>
        <end position="142"/>
    </location>
</feature>
<dbReference type="GO" id="GO:0016787">
    <property type="term" value="F:hydrolase activity"/>
    <property type="evidence" value="ECO:0007669"/>
    <property type="project" value="UniProtKB-KW"/>
</dbReference>
<dbReference type="RefSeq" id="WP_322937463.1">
    <property type="nucleotide sequence ID" value="NZ_CP141059.1"/>
</dbReference>
<keyword evidence="2" id="KW-0812">Transmembrane</keyword>